<evidence type="ECO:0000256" key="2">
    <source>
        <dbReference type="ARBA" id="ARBA00022527"/>
    </source>
</evidence>
<reference evidence="12 13" key="1">
    <citation type="journal article" date="2021" name="Nat. Plants">
        <title>The Taxus genome provides insights into paclitaxel biosynthesis.</title>
        <authorList>
            <person name="Xiong X."/>
            <person name="Gou J."/>
            <person name="Liao Q."/>
            <person name="Li Y."/>
            <person name="Zhou Q."/>
            <person name="Bi G."/>
            <person name="Li C."/>
            <person name="Du R."/>
            <person name="Wang X."/>
            <person name="Sun T."/>
            <person name="Guo L."/>
            <person name="Liang H."/>
            <person name="Lu P."/>
            <person name="Wu Y."/>
            <person name="Zhang Z."/>
            <person name="Ro D.K."/>
            <person name="Shang Y."/>
            <person name="Huang S."/>
            <person name="Yan J."/>
        </authorList>
    </citation>
    <scope>NUCLEOTIDE SEQUENCE [LARGE SCALE GENOMIC DNA]</scope>
    <source>
        <strain evidence="12">Ta-2019</strain>
    </source>
</reference>
<dbReference type="FunFam" id="1.10.510.10:FF:001023">
    <property type="entry name" value="Os07g0541700 protein"/>
    <property type="match status" value="1"/>
</dbReference>
<dbReference type="Pfam" id="PF07714">
    <property type="entry name" value="PK_Tyr_Ser-Thr"/>
    <property type="match status" value="1"/>
</dbReference>
<proteinExistence type="inferred from homology"/>
<gene>
    <name evidence="12" type="ORF">KI387_006709</name>
</gene>
<keyword evidence="5" id="KW-0418">Kinase</keyword>
<evidence type="ECO:0000313" key="12">
    <source>
        <dbReference type="EMBL" id="KAH9326531.1"/>
    </source>
</evidence>
<dbReference type="InterPro" id="IPR017441">
    <property type="entry name" value="Protein_kinase_ATP_BS"/>
</dbReference>
<evidence type="ECO:0000259" key="11">
    <source>
        <dbReference type="PROSITE" id="PS50011"/>
    </source>
</evidence>
<dbReference type="PROSITE" id="PS50011">
    <property type="entry name" value="PROTEIN_KINASE_DOM"/>
    <property type="match status" value="1"/>
</dbReference>
<dbReference type="Gene3D" id="3.30.200.20">
    <property type="entry name" value="Phosphorylase Kinase, domain 1"/>
    <property type="match status" value="1"/>
</dbReference>
<dbReference type="AlphaFoldDB" id="A0AA38GQ27"/>
<keyword evidence="13" id="KW-1185">Reference proteome</keyword>
<dbReference type="PANTHER" id="PTHR47989:SF24">
    <property type="entry name" value="CALCIUM_CALMODULIN-REGULATED RECEPTOR-LIKE KINASE 1 ISOFORM X1"/>
    <property type="match status" value="1"/>
</dbReference>
<organism evidence="12 13">
    <name type="scientific">Taxus chinensis</name>
    <name type="common">Chinese yew</name>
    <name type="synonym">Taxus wallichiana var. chinensis</name>
    <dbReference type="NCBI Taxonomy" id="29808"/>
    <lineage>
        <taxon>Eukaryota</taxon>
        <taxon>Viridiplantae</taxon>
        <taxon>Streptophyta</taxon>
        <taxon>Embryophyta</taxon>
        <taxon>Tracheophyta</taxon>
        <taxon>Spermatophyta</taxon>
        <taxon>Pinopsida</taxon>
        <taxon>Pinidae</taxon>
        <taxon>Conifers II</taxon>
        <taxon>Cupressales</taxon>
        <taxon>Taxaceae</taxon>
        <taxon>Taxus</taxon>
    </lineage>
</organism>
<dbReference type="SMART" id="SM00220">
    <property type="entry name" value="S_TKc"/>
    <property type="match status" value="1"/>
</dbReference>
<comment type="catalytic activity">
    <reaction evidence="8">
        <text>L-seryl-[protein] + ATP = O-phospho-L-seryl-[protein] + ADP + H(+)</text>
        <dbReference type="Rhea" id="RHEA:17989"/>
        <dbReference type="Rhea" id="RHEA-COMP:9863"/>
        <dbReference type="Rhea" id="RHEA-COMP:11604"/>
        <dbReference type="ChEBI" id="CHEBI:15378"/>
        <dbReference type="ChEBI" id="CHEBI:29999"/>
        <dbReference type="ChEBI" id="CHEBI:30616"/>
        <dbReference type="ChEBI" id="CHEBI:83421"/>
        <dbReference type="ChEBI" id="CHEBI:456216"/>
        <dbReference type="EC" id="2.7.11.1"/>
    </reaction>
</comment>
<dbReference type="SUPFAM" id="SSF56112">
    <property type="entry name" value="Protein kinase-like (PK-like)"/>
    <property type="match status" value="1"/>
</dbReference>
<dbReference type="Proteomes" id="UP000824469">
    <property type="component" value="Unassembled WGS sequence"/>
</dbReference>
<dbReference type="InterPro" id="IPR008271">
    <property type="entry name" value="Ser/Thr_kinase_AS"/>
</dbReference>
<comment type="caution">
    <text evidence="12">The sequence shown here is derived from an EMBL/GenBank/DDBJ whole genome shotgun (WGS) entry which is preliminary data.</text>
</comment>
<comment type="similarity">
    <text evidence="10">Belongs to the protein kinase superfamily.</text>
</comment>
<keyword evidence="3" id="KW-0808">Transferase</keyword>
<evidence type="ECO:0000313" key="13">
    <source>
        <dbReference type="Proteomes" id="UP000824469"/>
    </source>
</evidence>
<evidence type="ECO:0000256" key="9">
    <source>
        <dbReference type="PROSITE-ProRule" id="PRU10141"/>
    </source>
</evidence>
<feature type="domain" description="Protein kinase" evidence="11">
    <location>
        <begin position="7"/>
        <end position="213"/>
    </location>
</feature>
<comment type="catalytic activity">
    <reaction evidence="7">
        <text>L-threonyl-[protein] + ATP = O-phospho-L-threonyl-[protein] + ADP + H(+)</text>
        <dbReference type="Rhea" id="RHEA:46608"/>
        <dbReference type="Rhea" id="RHEA-COMP:11060"/>
        <dbReference type="Rhea" id="RHEA-COMP:11605"/>
        <dbReference type="ChEBI" id="CHEBI:15378"/>
        <dbReference type="ChEBI" id="CHEBI:30013"/>
        <dbReference type="ChEBI" id="CHEBI:30616"/>
        <dbReference type="ChEBI" id="CHEBI:61977"/>
        <dbReference type="ChEBI" id="CHEBI:456216"/>
        <dbReference type="EC" id="2.7.11.1"/>
    </reaction>
</comment>
<dbReference type="InterPro" id="IPR011009">
    <property type="entry name" value="Kinase-like_dom_sf"/>
</dbReference>
<evidence type="ECO:0000256" key="7">
    <source>
        <dbReference type="ARBA" id="ARBA00047899"/>
    </source>
</evidence>
<dbReference type="PROSITE" id="PS00108">
    <property type="entry name" value="PROTEIN_KINASE_ST"/>
    <property type="match status" value="1"/>
</dbReference>
<protein>
    <recommendedName>
        <fullName evidence="1">non-specific serine/threonine protein kinase</fullName>
        <ecNumber evidence="1">2.7.11.1</ecNumber>
    </recommendedName>
</protein>
<feature type="non-terminal residue" evidence="12">
    <location>
        <position position="1"/>
    </location>
</feature>
<evidence type="ECO:0000256" key="1">
    <source>
        <dbReference type="ARBA" id="ARBA00012513"/>
    </source>
</evidence>
<evidence type="ECO:0000256" key="3">
    <source>
        <dbReference type="ARBA" id="ARBA00022679"/>
    </source>
</evidence>
<evidence type="ECO:0000256" key="5">
    <source>
        <dbReference type="ARBA" id="ARBA00022777"/>
    </source>
</evidence>
<dbReference type="InterPro" id="IPR001245">
    <property type="entry name" value="Ser-Thr/Tyr_kinase_cat_dom"/>
</dbReference>
<feature type="binding site" evidence="9">
    <location>
        <position position="35"/>
    </location>
    <ligand>
        <name>ATP</name>
        <dbReference type="ChEBI" id="CHEBI:30616"/>
    </ligand>
</feature>
<dbReference type="OMA" id="PEYVRTN"/>
<feature type="non-terminal residue" evidence="12">
    <location>
        <position position="213"/>
    </location>
</feature>
<dbReference type="EC" id="2.7.11.1" evidence="1"/>
<keyword evidence="4 9" id="KW-0547">Nucleotide-binding</keyword>
<dbReference type="PROSITE" id="PS00107">
    <property type="entry name" value="PROTEIN_KINASE_ATP"/>
    <property type="match status" value="1"/>
</dbReference>
<evidence type="ECO:0000256" key="6">
    <source>
        <dbReference type="ARBA" id="ARBA00022840"/>
    </source>
</evidence>
<dbReference type="Gene3D" id="1.10.510.10">
    <property type="entry name" value="Transferase(Phosphotransferase) domain 1"/>
    <property type="match status" value="1"/>
</dbReference>
<evidence type="ECO:0000256" key="10">
    <source>
        <dbReference type="RuleBase" id="RU000304"/>
    </source>
</evidence>
<dbReference type="GO" id="GO:0005524">
    <property type="term" value="F:ATP binding"/>
    <property type="evidence" value="ECO:0007669"/>
    <property type="project" value="UniProtKB-UniRule"/>
</dbReference>
<dbReference type="GO" id="GO:0004674">
    <property type="term" value="F:protein serine/threonine kinase activity"/>
    <property type="evidence" value="ECO:0007669"/>
    <property type="project" value="UniProtKB-KW"/>
</dbReference>
<dbReference type="EMBL" id="JAHRHJ020000002">
    <property type="protein sequence ID" value="KAH9326531.1"/>
    <property type="molecule type" value="Genomic_DNA"/>
</dbReference>
<keyword evidence="2 10" id="KW-0723">Serine/threonine-protein kinase</keyword>
<accession>A0AA38GQ27</accession>
<dbReference type="InterPro" id="IPR000719">
    <property type="entry name" value="Prot_kinase_dom"/>
</dbReference>
<keyword evidence="6 9" id="KW-0067">ATP-binding</keyword>
<name>A0AA38GQ27_TAXCH</name>
<sequence>DLEKATTGFTTLLGAGASGSVFKATFPSGEIFAVKVLNPLSDHGEKEFQKEVILLERLHHRNLVNLIGYCMDKQGHRSLIYEYMSNGSLSTLLHDKRQEPLAWEERVHIAQDMARGIEYLHKGARPPVIHRDIKSANILIDSTMTARVADFGLYKETVYSPSGIRGTCGYVDPEYVRTNTLTDKSDVYSFGVLLFELISAVGPQQGLLARVEH</sequence>
<evidence type="ECO:0000256" key="4">
    <source>
        <dbReference type="ARBA" id="ARBA00022741"/>
    </source>
</evidence>
<dbReference type="PANTHER" id="PTHR47989">
    <property type="entry name" value="OS01G0750732 PROTEIN"/>
    <property type="match status" value="1"/>
</dbReference>
<evidence type="ECO:0000256" key="8">
    <source>
        <dbReference type="ARBA" id="ARBA00048679"/>
    </source>
</evidence>